<evidence type="ECO:0000256" key="3">
    <source>
        <dbReference type="ARBA" id="ARBA00016507"/>
    </source>
</evidence>
<evidence type="ECO:0000256" key="4">
    <source>
        <dbReference type="ARBA" id="ARBA00022448"/>
    </source>
</evidence>
<evidence type="ECO:0000256" key="9">
    <source>
        <dbReference type="SAM" id="MobiDB-lite"/>
    </source>
</evidence>
<name>A0A4R6U6W1_9BURK</name>
<feature type="domain" description="Flagellar assembly protein FliH/Type III secretion system HrpE" evidence="10">
    <location>
        <begin position="93"/>
        <end position="217"/>
    </location>
</feature>
<dbReference type="AlphaFoldDB" id="A0A4R6U6W1"/>
<evidence type="ECO:0000256" key="7">
    <source>
        <dbReference type="ARBA" id="ARBA00023225"/>
    </source>
</evidence>
<comment type="similarity">
    <text evidence="2">Belongs to the FliH family.</text>
</comment>
<dbReference type="RefSeq" id="WP_133598375.1">
    <property type="nucleotide sequence ID" value="NZ_SNYL01000012.1"/>
</dbReference>
<reference evidence="11 12" key="1">
    <citation type="submission" date="2019-03" db="EMBL/GenBank/DDBJ databases">
        <title>Genomic Encyclopedia of Type Strains, Phase IV (KMG-IV): sequencing the most valuable type-strain genomes for metagenomic binning, comparative biology and taxonomic classification.</title>
        <authorList>
            <person name="Goeker M."/>
        </authorList>
    </citation>
    <scope>NUCLEOTIDE SEQUENCE [LARGE SCALE GENOMIC DNA]</scope>
    <source>
        <strain evidence="11 12">DSM 19605</strain>
    </source>
</reference>
<feature type="coiled-coil region" evidence="8">
    <location>
        <begin position="94"/>
        <end position="121"/>
    </location>
</feature>
<dbReference type="GO" id="GO:0015031">
    <property type="term" value="P:protein transport"/>
    <property type="evidence" value="ECO:0007669"/>
    <property type="project" value="UniProtKB-KW"/>
</dbReference>
<keyword evidence="4" id="KW-0813">Transport</keyword>
<dbReference type="GO" id="GO:0044781">
    <property type="term" value="P:bacterial-type flagellum organization"/>
    <property type="evidence" value="ECO:0007669"/>
    <property type="project" value="UniProtKB-KW"/>
</dbReference>
<evidence type="ECO:0000256" key="8">
    <source>
        <dbReference type="SAM" id="Coils"/>
    </source>
</evidence>
<dbReference type="GO" id="GO:0005829">
    <property type="term" value="C:cytosol"/>
    <property type="evidence" value="ECO:0007669"/>
    <property type="project" value="TreeGrafter"/>
</dbReference>
<comment type="function">
    <text evidence="1">Needed for flagellar regrowth and assembly.</text>
</comment>
<sequence length="236" mass="26114">MPSSSRTTHYHRFIPSEEVQAVEAWVFQPVGEGATEAPGPAEEAPAPASLPPEAVEDIRQQAYAEGFEQGRQAGAQEARDTLEKQFQRQSRELADRVAQVVNQAQQHFDRLEHELADQLLELACDIARQVVRRELTLSMDPLRAVVQEALSLAIDDGRPITLRLHPEDAALLHQADWEPGSTLRIQIQPDNHIARGGCVVEHAQGAVDARVEKRWARAVANLGLEAPWQPGEDADV</sequence>
<keyword evidence="11" id="KW-0282">Flagellum</keyword>
<organism evidence="11 12">
    <name type="scientific">Tepidicella xavieri</name>
    <dbReference type="NCBI Taxonomy" id="360241"/>
    <lineage>
        <taxon>Bacteria</taxon>
        <taxon>Pseudomonadati</taxon>
        <taxon>Pseudomonadota</taxon>
        <taxon>Betaproteobacteria</taxon>
        <taxon>Burkholderiales</taxon>
        <taxon>Tepidicella</taxon>
    </lineage>
</organism>
<dbReference type="PANTHER" id="PTHR34982:SF1">
    <property type="entry name" value="FLAGELLAR ASSEMBLY PROTEIN FLIH"/>
    <property type="match status" value="1"/>
</dbReference>
<dbReference type="EMBL" id="SNYL01000012">
    <property type="protein sequence ID" value="TDQ41392.1"/>
    <property type="molecule type" value="Genomic_DNA"/>
</dbReference>
<evidence type="ECO:0000256" key="6">
    <source>
        <dbReference type="ARBA" id="ARBA00022927"/>
    </source>
</evidence>
<keyword evidence="11" id="KW-0966">Cell projection</keyword>
<evidence type="ECO:0000313" key="11">
    <source>
        <dbReference type="EMBL" id="TDQ41392.1"/>
    </source>
</evidence>
<dbReference type="Pfam" id="PF02108">
    <property type="entry name" value="FliH"/>
    <property type="match status" value="1"/>
</dbReference>
<keyword evidence="6" id="KW-0653">Protein transport</keyword>
<gene>
    <name evidence="11" type="ORF">DFR43_11269</name>
</gene>
<dbReference type="Proteomes" id="UP000295510">
    <property type="component" value="Unassembled WGS sequence"/>
</dbReference>
<dbReference type="OrthoDB" id="5296952at2"/>
<evidence type="ECO:0000256" key="5">
    <source>
        <dbReference type="ARBA" id="ARBA00022795"/>
    </source>
</evidence>
<accession>A0A4R6U6W1</accession>
<keyword evidence="12" id="KW-1185">Reference proteome</keyword>
<evidence type="ECO:0000256" key="2">
    <source>
        <dbReference type="ARBA" id="ARBA00006602"/>
    </source>
</evidence>
<keyword evidence="5" id="KW-1005">Bacterial flagellum biogenesis</keyword>
<proteinExistence type="inferred from homology"/>
<dbReference type="PANTHER" id="PTHR34982">
    <property type="entry name" value="YOP PROTEINS TRANSLOCATION PROTEIN L"/>
    <property type="match status" value="1"/>
</dbReference>
<evidence type="ECO:0000256" key="1">
    <source>
        <dbReference type="ARBA" id="ARBA00003041"/>
    </source>
</evidence>
<protein>
    <recommendedName>
        <fullName evidence="3">Flagellar assembly protein FliH</fullName>
    </recommendedName>
</protein>
<evidence type="ECO:0000313" key="12">
    <source>
        <dbReference type="Proteomes" id="UP000295510"/>
    </source>
</evidence>
<dbReference type="InterPro" id="IPR018035">
    <property type="entry name" value="Flagellar_FliH/T3SS_HrpE"/>
</dbReference>
<feature type="region of interest" description="Disordered" evidence="9">
    <location>
        <begin position="30"/>
        <end position="51"/>
    </location>
</feature>
<comment type="caution">
    <text evidence="11">The sequence shown here is derived from an EMBL/GenBank/DDBJ whole genome shotgun (WGS) entry which is preliminary data.</text>
</comment>
<evidence type="ECO:0000259" key="10">
    <source>
        <dbReference type="Pfam" id="PF02108"/>
    </source>
</evidence>
<keyword evidence="7" id="KW-1006">Bacterial flagellum protein export</keyword>
<keyword evidence="8" id="KW-0175">Coiled coil</keyword>
<dbReference type="InterPro" id="IPR051472">
    <property type="entry name" value="T3SS_Stator/FliH"/>
</dbReference>
<keyword evidence="11" id="KW-0969">Cilium</keyword>